<evidence type="ECO:0000313" key="2">
    <source>
        <dbReference type="Proteomes" id="UP001054252"/>
    </source>
</evidence>
<gene>
    <name evidence="1" type="ORF">SLEP1_g48990</name>
</gene>
<accession>A0AAV5LW96</accession>
<organism evidence="1 2">
    <name type="scientific">Rubroshorea leprosula</name>
    <dbReference type="NCBI Taxonomy" id="152421"/>
    <lineage>
        <taxon>Eukaryota</taxon>
        <taxon>Viridiplantae</taxon>
        <taxon>Streptophyta</taxon>
        <taxon>Embryophyta</taxon>
        <taxon>Tracheophyta</taxon>
        <taxon>Spermatophyta</taxon>
        <taxon>Magnoliopsida</taxon>
        <taxon>eudicotyledons</taxon>
        <taxon>Gunneridae</taxon>
        <taxon>Pentapetalae</taxon>
        <taxon>rosids</taxon>
        <taxon>malvids</taxon>
        <taxon>Malvales</taxon>
        <taxon>Dipterocarpaceae</taxon>
        <taxon>Rubroshorea</taxon>
    </lineage>
</organism>
<dbReference type="EMBL" id="BPVZ01000150">
    <property type="protein sequence ID" value="GKV41458.1"/>
    <property type="molecule type" value="Genomic_DNA"/>
</dbReference>
<dbReference type="AlphaFoldDB" id="A0AAV5LW96"/>
<evidence type="ECO:0000313" key="1">
    <source>
        <dbReference type="EMBL" id="GKV41458.1"/>
    </source>
</evidence>
<sequence length="47" mass="5228">MEQEQGELDSFLKWAMKLGISDSLQSQNPSSCLDHSLIISHFPHANG</sequence>
<reference evidence="1 2" key="1">
    <citation type="journal article" date="2021" name="Commun. Biol.">
        <title>The genome of Shorea leprosula (Dipterocarpaceae) highlights the ecological relevance of drought in aseasonal tropical rainforests.</title>
        <authorList>
            <person name="Ng K.K.S."/>
            <person name="Kobayashi M.J."/>
            <person name="Fawcett J.A."/>
            <person name="Hatakeyama M."/>
            <person name="Paape T."/>
            <person name="Ng C.H."/>
            <person name="Ang C.C."/>
            <person name="Tnah L.H."/>
            <person name="Lee C.T."/>
            <person name="Nishiyama T."/>
            <person name="Sese J."/>
            <person name="O'Brien M.J."/>
            <person name="Copetti D."/>
            <person name="Mohd Noor M.I."/>
            <person name="Ong R.C."/>
            <person name="Putra M."/>
            <person name="Sireger I.Z."/>
            <person name="Indrioko S."/>
            <person name="Kosugi Y."/>
            <person name="Izuno A."/>
            <person name="Isagi Y."/>
            <person name="Lee S.L."/>
            <person name="Shimizu K.K."/>
        </authorList>
    </citation>
    <scope>NUCLEOTIDE SEQUENCE [LARGE SCALE GENOMIC DNA]</scope>
    <source>
        <strain evidence="1">214</strain>
    </source>
</reference>
<dbReference type="Proteomes" id="UP001054252">
    <property type="component" value="Unassembled WGS sequence"/>
</dbReference>
<proteinExistence type="predicted"/>
<name>A0AAV5LW96_9ROSI</name>
<protein>
    <submittedName>
        <fullName evidence="1">Uncharacterized protein</fullName>
    </submittedName>
</protein>
<comment type="caution">
    <text evidence="1">The sequence shown here is derived from an EMBL/GenBank/DDBJ whole genome shotgun (WGS) entry which is preliminary data.</text>
</comment>
<keyword evidence="2" id="KW-1185">Reference proteome</keyword>